<feature type="region of interest" description="Disordered" evidence="1">
    <location>
        <begin position="1"/>
        <end position="22"/>
    </location>
</feature>
<feature type="non-terminal residue" evidence="2">
    <location>
        <position position="1"/>
    </location>
</feature>
<dbReference type="AlphaFoldDB" id="X1QUM0"/>
<evidence type="ECO:0000256" key="1">
    <source>
        <dbReference type="SAM" id="MobiDB-lite"/>
    </source>
</evidence>
<protein>
    <submittedName>
        <fullName evidence="2">Uncharacterized protein</fullName>
    </submittedName>
</protein>
<organism evidence="2">
    <name type="scientific">marine sediment metagenome</name>
    <dbReference type="NCBI Taxonomy" id="412755"/>
    <lineage>
        <taxon>unclassified sequences</taxon>
        <taxon>metagenomes</taxon>
        <taxon>ecological metagenomes</taxon>
    </lineage>
</organism>
<sequence length="158" mass="16361">AGTLSGSSLDSEGNPASSPASGLIPCDNFKCPHKPCGLFNTTPTIGKGVSLGGIDLTGMKAEPSLILGILQLNQNERKLQSEDEDRKARQKSDDADKKARLDYLASFGDRFGRVFASVFAGKASGTGSQPGLRAKGAAGTGSKGEEVEQALIECQECG</sequence>
<feature type="compositionally biased region" description="Polar residues" evidence="1">
    <location>
        <begin position="1"/>
        <end position="20"/>
    </location>
</feature>
<comment type="caution">
    <text evidence="2">The sequence shown here is derived from an EMBL/GenBank/DDBJ whole genome shotgun (WGS) entry which is preliminary data.</text>
</comment>
<accession>X1QUM0</accession>
<proteinExistence type="predicted"/>
<feature type="non-terminal residue" evidence="2">
    <location>
        <position position="158"/>
    </location>
</feature>
<feature type="region of interest" description="Disordered" evidence="1">
    <location>
        <begin position="77"/>
        <end position="96"/>
    </location>
</feature>
<dbReference type="EMBL" id="BARV01040909">
    <property type="protein sequence ID" value="GAI46964.1"/>
    <property type="molecule type" value="Genomic_DNA"/>
</dbReference>
<gene>
    <name evidence="2" type="ORF">S06H3_62161</name>
</gene>
<feature type="region of interest" description="Disordered" evidence="1">
    <location>
        <begin position="122"/>
        <end position="145"/>
    </location>
</feature>
<evidence type="ECO:0000313" key="2">
    <source>
        <dbReference type="EMBL" id="GAI46964.1"/>
    </source>
</evidence>
<name>X1QUM0_9ZZZZ</name>
<reference evidence="2" key="1">
    <citation type="journal article" date="2014" name="Front. Microbiol.">
        <title>High frequency of phylogenetically diverse reductive dehalogenase-homologous genes in deep subseafloor sedimentary metagenomes.</title>
        <authorList>
            <person name="Kawai M."/>
            <person name="Futagami T."/>
            <person name="Toyoda A."/>
            <person name="Takaki Y."/>
            <person name="Nishi S."/>
            <person name="Hori S."/>
            <person name="Arai W."/>
            <person name="Tsubouchi T."/>
            <person name="Morono Y."/>
            <person name="Uchiyama I."/>
            <person name="Ito T."/>
            <person name="Fujiyama A."/>
            <person name="Inagaki F."/>
            <person name="Takami H."/>
        </authorList>
    </citation>
    <scope>NUCLEOTIDE SEQUENCE</scope>
    <source>
        <strain evidence="2">Expedition CK06-06</strain>
    </source>
</reference>